<dbReference type="InterPro" id="IPR004242">
    <property type="entry name" value="Transposase_21"/>
</dbReference>
<dbReference type="AlphaFoldDB" id="A0AAP0M6I9"/>
<dbReference type="PANTHER" id="PTHR48258">
    <property type="entry name" value="DUF4218 DOMAIN-CONTAINING PROTEIN-RELATED"/>
    <property type="match status" value="1"/>
</dbReference>
<comment type="caution">
    <text evidence="2">The sequence shown here is derived from an EMBL/GenBank/DDBJ whole genome shotgun (WGS) entry which is preliminary data.</text>
</comment>
<organism evidence="2 3">
    <name type="scientific">Citrus x changshan-huyou</name>
    <dbReference type="NCBI Taxonomy" id="2935761"/>
    <lineage>
        <taxon>Eukaryota</taxon>
        <taxon>Viridiplantae</taxon>
        <taxon>Streptophyta</taxon>
        <taxon>Embryophyta</taxon>
        <taxon>Tracheophyta</taxon>
        <taxon>Spermatophyta</taxon>
        <taxon>Magnoliopsida</taxon>
        <taxon>eudicotyledons</taxon>
        <taxon>Gunneridae</taxon>
        <taxon>Pentapetalae</taxon>
        <taxon>rosids</taxon>
        <taxon>malvids</taxon>
        <taxon>Sapindales</taxon>
        <taxon>Rutaceae</taxon>
        <taxon>Aurantioideae</taxon>
        <taxon>Citrus</taxon>
    </lineage>
</organism>
<dbReference type="EMBL" id="JBCGBO010000005">
    <property type="protein sequence ID" value="KAK9199763.1"/>
    <property type="molecule type" value="Genomic_DNA"/>
</dbReference>
<dbReference type="InterPro" id="IPR025452">
    <property type="entry name" value="DUF4218"/>
</dbReference>
<evidence type="ECO:0000313" key="3">
    <source>
        <dbReference type="Proteomes" id="UP001428341"/>
    </source>
</evidence>
<dbReference type="Pfam" id="PF13960">
    <property type="entry name" value="DUF4218"/>
    <property type="match status" value="1"/>
</dbReference>
<keyword evidence="3" id="KW-1185">Reference proteome</keyword>
<evidence type="ECO:0000259" key="1">
    <source>
        <dbReference type="Pfam" id="PF13960"/>
    </source>
</evidence>
<protein>
    <recommendedName>
        <fullName evidence="1">DUF4218 domain-containing protein</fullName>
    </recommendedName>
</protein>
<gene>
    <name evidence="2" type="ORF">WN944_014956</name>
</gene>
<name>A0AAP0M6I9_9ROSI</name>
<sequence>MAEQLRWHYDHKSNDDKMRHPVDSLAWKTIDKKWPSFSKDPRNLRLGLAADGFNPFGPTQPGNDIDIYLQPLIDDLQQLWENGVEVFDAFTRTVFNLKAILMWTINDFPAYGNLAGCATKDASFLLAIPFDSKSRGLMYLLLRHNLDVMHIEKNVCDSIVGTLLNIKGKSKDGLHSCMDLKELKIRKDLHPDVRENSTFLPPAPHTLSRVEKQIFCKRLLDLKLPDGYSSNIGSCISMEDCKISGLKSHDFHALMQQLLHVALRGLLPKGPRNAIFRLCVFFNDLCQRVLNREKLEALEEDIVEIVCMFERFFLPTFFDIMVHLPIHLGREARLCGPVQYRWMYSFEREMKKLKGYVRNRARPEGCIVKCYLVDECTSYFSRCIKQVADMDCHRRRNKEYMHDMILEGLPISKGSIIELTDERLESAHRYVLFNTAEVEPYLQ</sequence>
<accession>A0AAP0M6I9</accession>
<dbReference type="PANTHER" id="PTHR48258:SF3">
    <property type="entry name" value="FK506-BINDING PROTEIN 4-LIKE ISOFORM X1"/>
    <property type="match status" value="1"/>
</dbReference>
<dbReference type="Pfam" id="PF02992">
    <property type="entry name" value="Transposase_21"/>
    <property type="match status" value="1"/>
</dbReference>
<feature type="domain" description="DUF4218" evidence="1">
    <location>
        <begin position="285"/>
        <end position="397"/>
    </location>
</feature>
<proteinExistence type="predicted"/>
<reference evidence="2 3" key="1">
    <citation type="submission" date="2024-05" db="EMBL/GenBank/DDBJ databases">
        <title>Haplotype-resolved chromosome-level genome assembly of Huyou (Citrus changshanensis).</title>
        <authorList>
            <person name="Miao C."/>
            <person name="Chen W."/>
            <person name="Wu Y."/>
            <person name="Wang L."/>
            <person name="Zhao S."/>
            <person name="Grierson D."/>
            <person name="Xu C."/>
            <person name="Chen K."/>
        </authorList>
    </citation>
    <scope>NUCLEOTIDE SEQUENCE [LARGE SCALE GENOMIC DNA]</scope>
    <source>
        <strain evidence="2">01-14</strain>
        <tissue evidence="2">Leaf</tissue>
    </source>
</reference>
<evidence type="ECO:0000313" key="2">
    <source>
        <dbReference type="EMBL" id="KAK9199763.1"/>
    </source>
</evidence>
<dbReference type="Proteomes" id="UP001428341">
    <property type="component" value="Unassembled WGS sequence"/>
</dbReference>